<dbReference type="RefSeq" id="WP_115361343.1">
    <property type="nucleotide sequence ID" value="NZ_QDKL01000002.1"/>
</dbReference>
<keyword evidence="1" id="KW-1133">Transmembrane helix</keyword>
<sequence>MSDEQLDSARVEKVYIIQKESHSRGVAAVLSFLIPGLGQLYKGQFLNSIAWFCLTLAGYFFFFFPGLILHLLCILGAMSGKNNETVEIKQ</sequence>
<keyword evidence="1" id="KW-0472">Membrane</keyword>
<evidence type="ECO:0000256" key="1">
    <source>
        <dbReference type="SAM" id="Phobius"/>
    </source>
</evidence>
<keyword evidence="3" id="KW-1185">Reference proteome</keyword>
<proteinExistence type="predicted"/>
<keyword evidence="1" id="KW-0812">Transmembrane</keyword>
<gene>
    <name evidence="2" type="ORF">DAY19_08395</name>
</gene>
<dbReference type="Proteomes" id="UP000443582">
    <property type="component" value="Unassembled WGS sequence"/>
</dbReference>
<dbReference type="EMBL" id="QDKL01000002">
    <property type="protein sequence ID" value="RZF21698.1"/>
    <property type="molecule type" value="Genomic_DNA"/>
</dbReference>
<organism evidence="2 3">
    <name type="scientific">Halobacteriovorax vibrionivorans</name>
    <dbReference type="NCBI Taxonomy" id="2152716"/>
    <lineage>
        <taxon>Bacteria</taxon>
        <taxon>Pseudomonadati</taxon>
        <taxon>Bdellovibrionota</taxon>
        <taxon>Bacteriovoracia</taxon>
        <taxon>Bacteriovoracales</taxon>
        <taxon>Halobacteriovoraceae</taxon>
        <taxon>Halobacteriovorax</taxon>
    </lineage>
</organism>
<protein>
    <recommendedName>
        <fullName evidence="4">TM2 domain-containing protein</fullName>
    </recommendedName>
</protein>
<name>A0ABY0IFI9_9BACT</name>
<reference evidence="3" key="1">
    <citation type="journal article" date="2019" name="Int. J. Syst. Evol. Microbiol.">
        <title>Halobacteriovorax valvorus sp. nov., a novel prokaryotic predator isolated from coastal seawater of China.</title>
        <authorList>
            <person name="Chen M.-X."/>
        </authorList>
    </citation>
    <scope>NUCLEOTIDE SEQUENCE [LARGE SCALE GENOMIC DNA]</scope>
    <source>
        <strain evidence="3">BL9</strain>
    </source>
</reference>
<accession>A0ABY0IFI9</accession>
<comment type="caution">
    <text evidence="2">The sequence shown here is derived from an EMBL/GenBank/DDBJ whole genome shotgun (WGS) entry which is preliminary data.</text>
</comment>
<feature type="transmembrane region" description="Helical" evidence="1">
    <location>
        <begin position="49"/>
        <end position="75"/>
    </location>
</feature>
<evidence type="ECO:0008006" key="4">
    <source>
        <dbReference type="Google" id="ProtNLM"/>
    </source>
</evidence>
<evidence type="ECO:0000313" key="2">
    <source>
        <dbReference type="EMBL" id="RZF21698.1"/>
    </source>
</evidence>
<evidence type="ECO:0000313" key="3">
    <source>
        <dbReference type="Proteomes" id="UP000443582"/>
    </source>
</evidence>